<dbReference type="EMBL" id="ABLOMU010000001">
    <property type="protein sequence ID" value="EKT4439481.1"/>
    <property type="molecule type" value="Genomic_DNA"/>
</dbReference>
<evidence type="ECO:0000313" key="2">
    <source>
        <dbReference type="EMBL" id="EKT4439481.1"/>
    </source>
</evidence>
<dbReference type="Pfam" id="PF12796">
    <property type="entry name" value="Ank_2"/>
    <property type="match status" value="1"/>
</dbReference>
<name>A0AAI9C7Q0_STEMA</name>
<dbReference type="SMART" id="SM00248">
    <property type="entry name" value="ANK"/>
    <property type="match status" value="1"/>
</dbReference>
<accession>A0AAI9C7Q0</accession>
<comment type="caution">
    <text evidence="2">The sequence shown here is derived from an EMBL/GenBank/DDBJ whole genome shotgun (WGS) entry which is preliminary data.</text>
</comment>
<dbReference type="SUPFAM" id="SSF48403">
    <property type="entry name" value="Ankyrin repeat"/>
    <property type="match status" value="1"/>
</dbReference>
<proteinExistence type="predicted"/>
<feature type="repeat" description="ANK" evidence="1">
    <location>
        <begin position="27"/>
        <end position="59"/>
    </location>
</feature>
<evidence type="ECO:0000313" key="3">
    <source>
        <dbReference type="Proteomes" id="UP001214521"/>
    </source>
</evidence>
<sequence length="133" mass="15045">MENLTLQDVRTLVTVSPDRLLEAVDAHGRTALHWAVINKRFDVADALVAFGANPLKPDKSGKTPMDYADRSVLKEREWRLRTSVIAQYWKRNAPVEQSALTDFRVKVALRSHSLEQSQSTNVRMKLDNASRSA</sequence>
<dbReference type="Gene3D" id="1.25.40.20">
    <property type="entry name" value="Ankyrin repeat-containing domain"/>
    <property type="match status" value="1"/>
</dbReference>
<protein>
    <submittedName>
        <fullName evidence="2">Ankyrin repeat domain-containing protein</fullName>
    </submittedName>
</protein>
<organism evidence="2 3">
    <name type="scientific">Stenotrophomonas maltophilia</name>
    <name type="common">Pseudomonas maltophilia</name>
    <name type="synonym">Xanthomonas maltophilia</name>
    <dbReference type="NCBI Taxonomy" id="40324"/>
    <lineage>
        <taxon>Bacteria</taxon>
        <taxon>Pseudomonadati</taxon>
        <taxon>Pseudomonadota</taxon>
        <taxon>Gammaproteobacteria</taxon>
        <taxon>Lysobacterales</taxon>
        <taxon>Lysobacteraceae</taxon>
        <taxon>Stenotrophomonas</taxon>
        <taxon>Stenotrophomonas maltophilia group</taxon>
    </lineage>
</organism>
<dbReference type="PROSITE" id="PS50088">
    <property type="entry name" value="ANK_REPEAT"/>
    <property type="match status" value="1"/>
</dbReference>
<dbReference type="Proteomes" id="UP001214521">
    <property type="component" value="Unassembled WGS sequence"/>
</dbReference>
<dbReference type="InterPro" id="IPR036770">
    <property type="entry name" value="Ankyrin_rpt-contain_sf"/>
</dbReference>
<reference evidence="2" key="1">
    <citation type="submission" date="2022-07" db="EMBL/GenBank/DDBJ databases">
        <authorList>
            <consortium name="Clinical and Environmental Microbiology Branch: Whole genome sequencing antimicrobial resistance pathogens in the healthcare setting"/>
        </authorList>
    </citation>
    <scope>NUCLEOTIDE SEQUENCE</scope>
    <source>
        <strain evidence="2">Stenotrophomonas_maltophilia_2021CK-00905</strain>
    </source>
</reference>
<evidence type="ECO:0000256" key="1">
    <source>
        <dbReference type="PROSITE-ProRule" id="PRU00023"/>
    </source>
</evidence>
<keyword evidence="1" id="KW-0040">ANK repeat</keyword>
<gene>
    <name evidence="2" type="ORF">QEK83_000074</name>
</gene>
<dbReference type="InterPro" id="IPR002110">
    <property type="entry name" value="Ankyrin_rpt"/>
</dbReference>
<dbReference type="PROSITE" id="PS50297">
    <property type="entry name" value="ANK_REP_REGION"/>
    <property type="match status" value="1"/>
</dbReference>
<dbReference type="AlphaFoldDB" id="A0AAI9C7Q0"/>